<dbReference type="InterPro" id="IPR036259">
    <property type="entry name" value="MFS_trans_sf"/>
</dbReference>
<reference evidence="8" key="2">
    <citation type="submission" date="2016-02" db="EMBL/GenBank/DDBJ databases">
        <title>Draft genome sequence of five rapidly growing Mycobacterium species.</title>
        <authorList>
            <person name="Katahira K."/>
            <person name="Gotou Y."/>
            <person name="Iida K."/>
            <person name="Ogura Y."/>
            <person name="Hayashi T."/>
        </authorList>
    </citation>
    <scope>NUCLEOTIDE SEQUENCE [LARGE SCALE GENOMIC DNA]</scope>
    <source>
        <strain evidence="8">JCM15654</strain>
    </source>
</reference>
<feature type="domain" description="Major facilitator superfamily (MFS) profile" evidence="6">
    <location>
        <begin position="23"/>
        <end position="465"/>
    </location>
</feature>
<comment type="caution">
    <text evidence="7">The sequence shown here is derived from an EMBL/GenBank/DDBJ whole genome shotgun (WGS) entry which is preliminary data.</text>
</comment>
<keyword evidence="3 5" id="KW-1133">Transmembrane helix</keyword>
<feature type="transmembrane region" description="Helical" evidence="5">
    <location>
        <begin position="373"/>
        <end position="398"/>
    </location>
</feature>
<evidence type="ECO:0000313" key="7">
    <source>
        <dbReference type="EMBL" id="GAS86271.1"/>
    </source>
</evidence>
<dbReference type="Pfam" id="PF07690">
    <property type="entry name" value="MFS_1"/>
    <property type="match status" value="1"/>
</dbReference>
<dbReference type="PANTHER" id="PTHR42718:SF35">
    <property type="entry name" value="BLL0718 PROTEIN"/>
    <property type="match status" value="1"/>
</dbReference>
<feature type="transmembrane region" description="Helical" evidence="5">
    <location>
        <begin position="114"/>
        <end position="134"/>
    </location>
</feature>
<organism evidence="7 8">
    <name type="scientific">Mycolicibacterium brisbanense</name>
    <dbReference type="NCBI Taxonomy" id="146020"/>
    <lineage>
        <taxon>Bacteria</taxon>
        <taxon>Bacillati</taxon>
        <taxon>Actinomycetota</taxon>
        <taxon>Actinomycetes</taxon>
        <taxon>Mycobacteriales</taxon>
        <taxon>Mycobacteriaceae</taxon>
        <taxon>Mycolicibacterium</taxon>
    </lineage>
</organism>
<reference evidence="8" key="1">
    <citation type="journal article" date="2016" name="Genome Announc.">
        <title>Draft Genome Sequences of Five Rapidly Growing Mycobacterium Species, M. thermoresistibile, M. fortuitum subsp. acetamidolyticum, M. canariasense, M. brisbanense, and M. novocastrense.</title>
        <authorList>
            <person name="Katahira K."/>
            <person name="Ogura Y."/>
            <person name="Gotoh Y."/>
            <person name="Hayashi T."/>
        </authorList>
    </citation>
    <scope>NUCLEOTIDE SEQUENCE [LARGE SCALE GENOMIC DNA]</scope>
    <source>
        <strain evidence="8">JCM15654</strain>
    </source>
</reference>
<feature type="transmembrane region" description="Helical" evidence="5">
    <location>
        <begin position="89"/>
        <end position="108"/>
    </location>
</feature>
<dbReference type="InterPro" id="IPR011701">
    <property type="entry name" value="MFS"/>
</dbReference>
<dbReference type="InterPro" id="IPR020846">
    <property type="entry name" value="MFS_dom"/>
</dbReference>
<feature type="transmembrane region" description="Helical" evidence="5">
    <location>
        <begin position="319"/>
        <end position="341"/>
    </location>
</feature>
<feature type="transmembrane region" description="Helical" evidence="5">
    <location>
        <begin position="410"/>
        <end position="429"/>
    </location>
</feature>
<feature type="transmembrane region" description="Helical" evidence="5">
    <location>
        <begin position="441"/>
        <end position="460"/>
    </location>
</feature>
<feature type="transmembrane region" description="Helical" evidence="5">
    <location>
        <begin position="172"/>
        <end position="191"/>
    </location>
</feature>
<evidence type="ECO:0000256" key="1">
    <source>
        <dbReference type="ARBA" id="ARBA00004651"/>
    </source>
</evidence>
<feature type="transmembrane region" description="Helical" evidence="5">
    <location>
        <begin position="348"/>
        <end position="367"/>
    </location>
</feature>
<feature type="transmembrane region" description="Helical" evidence="5">
    <location>
        <begin position="278"/>
        <end position="299"/>
    </location>
</feature>
<feature type="transmembrane region" description="Helical" evidence="5">
    <location>
        <begin position="58"/>
        <end position="77"/>
    </location>
</feature>
<feature type="transmembrane region" description="Helical" evidence="5">
    <location>
        <begin position="21"/>
        <end position="38"/>
    </location>
</feature>
<keyword evidence="2 5" id="KW-0812">Transmembrane</keyword>
<evidence type="ECO:0000256" key="4">
    <source>
        <dbReference type="ARBA" id="ARBA00023136"/>
    </source>
</evidence>
<dbReference type="GO" id="GO:0022857">
    <property type="term" value="F:transmembrane transporter activity"/>
    <property type="evidence" value="ECO:0007669"/>
    <property type="project" value="InterPro"/>
</dbReference>
<dbReference type="InterPro" id="IPR005829">
    <property type="entry name" value="Sugar_transporter_CS"/>
</dbReference>
<dbReference type="GO" id="GO:0005886">
    <property type="term" value="C:plasma membrane"/>
    <property type="evidence" value="ECO:0007669"/>
    <property type="project" value="UniProtKB-SubCell"/>
</dbReference>
<evidence type="ECO:0000256" key="2">
    <source>
        <dbReference type="ARBA" id="ARBA00022692"/>
    </source>
</evidence>
<feature type="transmembrane region" description="Helical" evidence="5">
    <location>
        <begin position="211"/>
        <end position="229"/>
    </location>
</feature>
<evidence type="ECO:0000256" key="5">
    <source>
        <dbReference type="SAM" id="Phobius"/>
    </source>
</evidence>
<dbReference type="AlphaFoldDB" id="A0A100VUT4"/>
<dbReference type="STRING" id="146020.RMCB_0367"/>
<evidence type="ECO:0000259" key="6">
    <source>
        <dbReference type="PROSITE" id="PS50850"/>
    </source>
</evidence>
<gene>
    <name evidence="7" type="ORF">RMCB_0367</name>
</gene>
<name>A0A100VUT4_9MYCO</name>
<dbReference type="SUPFAM" id="SSF103473">
    <property type="entry name" value="MFS general substrate transporter"/>
    <property type="match status" value="1"/>
</dbReference>
<sequence>MSQPPVATSPDAGGTALSQRQIVFMVAALVASVISFQLNATMVAPAYHAITAELGPNAFVAMSTYFYLAGAIANVVLIRWSDYIGRKRVLLAIMIVLCLGTVLCIVSTSLPLFVLGRALQGGSNITFGLAFLIMRERLSGPMFGVCCGVISSINGGVAGGDALLGGLMVDHLGFRSIFVLILVVGLLGLGFAWKSVPSDDPGSRSTGRMDWLGAALISLTAAGIDLFFGAGGHQGWTSGSALMWIAVAVLALIALVVVDSRVAHPLMAIKHMRSREAWPLIIVTILVMGSFMVVTGFLVPTLAEDTDSGFGHNATMTALLFLTPASIVQVIAGPFVGRLAVRIGFVTVLRAGIVLSVAVTALLAVFAKQENVFIGLMVLYGLAFNAVLLTAMSSLGVIQASDEEPGALPGIANASYGIGASLGFAWAGPIVGSGTDTTFQHAFWVCMAIGTVALVFSVVLKPRPGPLVATVGLSH</sequence>
<dbReference type="OrthoDB" id="3717319at2"/>
<comment type="subcellular location">
    <subcellularLocation>
        <location evidence="1">Cell membrane</location>
        <topology evidence="1">Multi-pass membrane protein</topology>
    </subcellularLocation>
</comment>
<feature type="transmembrane region" description="Helical" evidence="5">
    <location>
        <begin position="141"/>
        <end position="160"/>
    </location>
</feature>
<feature type="transmembrane region" description="Helical" evidence="5">
    <location>
        <begin position="241"/>
        <end position="258"/>
    </location>
</feature>
<dbReference type="RefSeq" id="WP_062827393.1">
    <property type="nucleotide sequence ID" value="NZ_BCSX01000004.1"/>
</dbReference>
<keyword evidence="8" id="KW-1185">Reference proteome</keyword>
<evidence type="ECO:0000256" key="3">
    <source>
        <dbReference type="ARBA" id="ARBA00022989"/>
    </source>
</evidence>
<dbReference type="Proteomes" id="UP000069620">
    <property type="component" value="Unassembled WGS sequence"/>
</dbReference>
<protein>
    <submittedName>
        <fullName evidence="7">Arabinose efflux permease family protein</fullName>
    </submittedName>
</protein>
<dbReference type="PROSITE" id="PS50850">
    <property type="entry name" value="MFS"/>
    <property type="match status" value="1"/>
</dbReference>
<evidence type="ECO:0000313" key="8">
    <source>
        <dbReference type="Proteomes" id="UP000069620"/>
    </source>
</evidence>
<proteinExistence type="predicted"/>
<accession>A0A100VUT4</accession>
<dbReference type="Gene3D" id="1.20.1250.20">
    <property type="entry name" value="MFS general substrate transporter like domains"/>
    <property type="match status" value="2"/>
</dbReference>
<dbReference type="EMBL" id="BCSX01000004">
    <property type="protein sequence ID" value="GAS86271.1"/>
    <property type="molecule type" value="Genomic_DNA"/>
</dbReference>
<dbReference type="PANTHER" id="PTHR42718">
    <property type="entry name" value="MAJOR FACILITATOR SUPERFAMILY MULTIDRUG TRANSPORTER MFSC"/>
    <property type="match status" value="1"/>
</dbReference>
<keyword evidence="4 5" id="KW-0472">Membrane</keyword>
<dbReference type="PROSITE" id="PS00216">
    <property type="entry name" value="SUGAR_TRANSPORT_1"/>
    <property type="match status" value="1"/>
</dbReference>